<dbReference type="EMBL" id="LGUB01000554">
    <property type="protein sequence ID" value="KRH92973.1"/>
    <property type="molecule type" value="Genomic_DNA"/>
</dbReference>
<dbReference type="AlphaFoldDB" id="A0A0R0LU81"/>
<dbReference type="VEuPathDB" id="MicrosporidiaDB:M153_18420002431"/>
<feature type="compositionally biased region" description="Basic and acidic residues" evidence="1">
    <location>
        <begin position="199"/>
        <end position="211"/>
    </location>
</feature>
<dbReference type="Proteomes" id="UP000051530">
    <property type="component" value="Unassembled WGS sequence"/>
</dbReference>
<name>A0A0R0LU81_9MICR</name>
<protein>
    <submittedName>
        <fullName evidence="2">Putative ubiquitin thiolesterase protein, putative peptidase C19</fullName>
    </submittedName>
</protein>
<feature type="compositionally biased region" description="Acidic residues" evidence="1">
    <location>
        <begin position="180"/>
        <end position="194"/>
    </location>
</feature>
<evidence type="ECO:0000313" key="3">
    <source>
        <dbReference type="Proteomes" id="UP000051530"/>
    </source>
</evidence>
<gene>
    <name evidence="2" type="ORF">M153_18420002431</name>
</gene>
<reference evidence="2 3" key="1">
    <citation type="submission" date="2015-07" db="EMBL/GenBank/DDBJ databases">
        <title>The genome of Pseudoloma neurophilia, a relevant intracellular parasite of the zebrafish.</title>
        <authorList>
            <person name="Ndikumana S."/>
            <person name="Pelin A."/>
            <person name="Sanders J."/>
            <person name="Corradi N."/>
        </authorList>
    </citation>
    <scope>NUCLEOTIDE SEQUENCE [LARGE SCALE GENOMIC DNA]</scope>
    <source>
        <strain evidence="2 3">MK1</strain>
    </source>
</reference>
<dbReference type="SUPFAM" id="SSF54001">
    <property type="entry name" value="Cysteine proteinases"/>
    <property type="match status" value="1"/>
</dbReference>
<sequence>SPTCSCLCVKEEKLTKVKNRITQLRGEFIAHESLCDVFKEISEQRRTDQAVVASTSNVGMNKNVVTVMVHQEFEPIEDVNGRNADTSTNITVSEQTTHFSGLEIESEQQACSSNEMSLDSKTQEITILSSATKSECNTQDNAVFAREVSNQTAESNGSDLFVLGIDFQEINKIFAEMPDYDISSDSESDNEQPVDENTPTDKSKNRVDPSREVPSPIEPLNSNSSIENDDDNEYNHVSFSLAENIPFLYTDQQYSLTLSEEERFKLFMKRPIRFYVDFMDSIDPSEKYYYIQHQIKRKYSLYSKYFSKEQIPIELSRPLLPLESPNNLNSIVQCLFVCKSVREYIFLNTTKEDDIFSFLTMAFDYMENPQTKVFLKSGSVYYQEQYTLNFEKLNNIIYNKYKFITHEDLEKDFLPVFCSLIINDKKWHMPPIIIQTLEYNICMKCKRHCEVKDTKMLVQTILWFKLIDQQNLQQQIEEHFLPHNVYNTLNDPCKETTCDFEIRRLVVAPPKLLILKVTEKNLSLILKMDKNPKIIDITESLVLQGRNYELKAIALKHYTFGLNVYTAIVKERCIWYFQNDTMRKKIKNIKKYLQGNSEIFYLLYECIGY</sequence>
<organism evidence="2 3">
    <name type="scientific">Pseudoloma neurophilia</name>
    <dbReference type="NCBI Taxonomy" id="146866"/>
    <lineage>
        <taxon>Eukaryota</taxon>
        <taxon>Fungi</taxon>
        <taxon>Fungi incertae sedis</taxon>
        <taxon>Microsporidia</taxon>
        <taxon>Pseudoloma</taxon>
    </lineage>
</organism>
<comment type="caution">
    <text evidence="2">The sequence shown here is derived from an EMBL/GenBank/DDBJ whole genome shotgun (WGS) entry which is preliminary data.</text>
</comment>
<feature type="region of interest" description="Disordered" evidence="1">
    <location>
        <begin position="180"/>
        <end position="231"/>
    </location>
</feature>
<dbReference type="InterPro" id="IPR038765">
    <property type="entry name" value="Papain-like_cys_pep_sf"/>
</dbReference>
<feature type="non-terminal residue" evidence="2">
    <location>
        <position position="1"/>
    </location>
</feature>
<keyword evidence="3" id="KW-1185">Reference proteome</keyword>
<evidence type="ECO:0000313" key="2">
    <source>
        <dbReference type="EMBL" id="KRH92973.1"/>
    </source>
</evidence>
<evidence type="ECO:0000256" key="1">
    <source>
        <dbReference type="SAM" id="MobiDB-lite"/>
    </source>
</evidence>
<accession>A0A0R0LU81</accession>
<proteinExistence type="predicted"/>
<dbReference type="Gene3D" id="3.90.70.10">
    <property type="entry name" value="Cysteine proteinases"/>
    <property type="match status" value="1"/>
</dbReference>